<feature type="transmembrane region" description="Helical" evidence="1">
    <location>
        <begin position="12"/>
        <end position="33"/>
    </location>
</feature>
<dbReference type="EMBL" id="JAUFQH010000022">
    <property type="protein sequence ID" value="MDN3621326.1"/>
    <property type="molecule type" value="Genomic_DNA"/>
</dbReference>
<evidence type="ECO:0000313" key="2">
    <source>
        <dbReference type="EMBL" id="MDN3621326.1"/>
    </source>
</evidence>
<dbReference type="RefSeq" id="WP_261972806.1">
    <property type="nucleotide sequence ID" value="NZ_CP103460.1"/>
</dbReference>
<evidence type="ECO:0000256" key="1">
    <source>
        <dbReference type="SAM" id="Phobius"/>
    </source>
</evidence>
<reference evidence="2 3" key="1">
    <citation type="journal article" date="2014" name="Int. J. Syst. Evol. Microbiol.">
        <title>Complete genome sequence of Corynebacterium casei LMG S-19264T (=DSM 44701T), isolated from a smear-ripened cheese.</title>
        <authorList>
            <consortium name="US DOE Joint Genome Institute (JGI-PGF)"/>
            <person name="Walter F."/>
            <person name="Albersmeier A."/>
            <person name="Kalinowski J."/>
            <person name="Ruckert C."/>
        </authorList>
    </citation>
    <scope>NUCLEOTIDE SEQUENCE [LARGE SCALE GENOMIC DNA]</scope>
    <source>
        <strain evidence="2 3">CECT 8670</strain>
    </source>
</reference>
<organism evidence="2 3">
    <name type="scientific">Polaribacter sejongensis</name>
    <dbReference type="NCBI Taxonomy" id="985043"/>
    <lineage>
        <taxon>Bacteria</taxon>
        <taxon>Pseudomonadati</taxon>
        <taxon>Bacteroidota</taxon>
        <taxon>Flavobacteriia</taxon>
        <taxon>Flavobacteriales</taxon>
        <taxon>Flavobacteriaceae</taxon>
    </lineage>
</organism>
<name>A0AAJ1VI64_9FLAO</name>
<gene>
    <name evidence="2" type="ORF">QWY81_17800</name>
</gene>
<dbReference type="AlphaFoldDB" id="A0AAJ1VI64"/>
<keyword evidence="1" id="KW-1133">Transmembrane helix</keyword>
<dbReference type="Proteomes" id="UP001228636">
    <property type="component" value="Unassembled WGS sequence"/>
</dbReference>
<dbReference type="Pfam" id="PF23858">
    <property type="entry name" value="DUF7220"/>
    <property type="match status" value="1"/>
</dbReference>
<feature type="transmembrane region" description="Helical" evidence="1">
    <location>
        <begin position="39"/>
        <end position="59"/>
    </location>
</feature>
<dbReference type="InterPro" id="IPR055644">
    <property type="entry name" value="DUF7220"/>
</dbReference>
<keyword evidence="1" id="KW-0472">Membrane</keyword>
<sequence>MQTKKQSLVESITNTAVGFGISLAATFLIFPIVGVESTGTKNVLITIFFTAVSITRSYLLRRYFNNANIEKEICECCNKKKDLNIMHIDSDGNWFCEGCLKE</sequence>
<proteinExistence type="predicted"/>
<evidence type="ECO:0000313" key="3">
    <source>
        <dbReference type="Proteomes" id="UP001228636"/>
    </source>
</evidence>
<protein>
    <submittedName>
        <fullName evidence="2">Uncharacterized protein</fullName>
    </submittedName>
</protein>
<keyword evidence="1" id="KW-0812">Transmembrane</keyword>
<accession>A0AAJ1VI64</accession>
<comment type="caution">
    <text evidence="2">The sequence shown here is derived from an EMBL/GenBank/DDBJ whole genome shotgun (WGS) entry which is preliminary data.</text>
</comment>